<proteinExistence type="predicted"/>
<accession>A0A848M7C2</accession>
<dbReference type="InterPro" id="IPR000524">
    <property type="entry name" value="Tscrpt_reg_HTH_GntR"/>
</dbReference>
<dbReference type="SUPFAM" id="SSF46785">
    <property type="entry name" value="Winged helix' DNA-binding domain"/>
    <property type="match status" value="1"/>
</dbReference>
<keyword evidence="1" id="KW-0805">Transcription regulation</keyword>
<dbReference type="InterPro" id="IPR046335">
    <property type="entry name" value="LacI/GalR-like_sensor"/>
</dbReference>
<dbReference type="Gene3D" id="1.10.10.10">
    <property type="entry name" value="Winged helix-like DNA-binding domain superfamily/Winged helix DNA-binding domain"/>
    <property type="match status" value="1"/>
</dbReference>
<feature type="domain" description="HTH gntR-type" evidence="4">
    <location>
        <begin position="6"/>
        <end position="74"/>
    </location>
</feature>
<organism evidence="5 6">
    <name type="scientific">Paenibacillus lemnae</name>
    <dbReference type="NCBI Taxonomy" id="1330551"/>
    <lineage>
        <taxon>Bacteria</taxon>
        <taxon>Bacillati</taxon>
        <taxon>Bacillota</taxon>
        <taxon>Bacilli</taxon>
        <taxon>Bacillales</taxon>
        <taxon>Paenibacillaceae</taxon>
        <taxon>Paenibacillus</taxon>
    </lineage>
</organism>
<gene>
    <name evidence="5" type="ORF">HII30_09390</name>
</gene>
<dbReference type="InterPro" id="IPR036388">
    <property type="entry name" value="WH-like_DNA-bd_sf"/>
</dbReference>
<sequence>MKKKSGKLFEQVREQVIRIILDQGLKPHDPIPSEGELGTRYGVSRMTSKLALQALQDEGVVYRLPRRGTFLADIDREELRQMLDDPSTSYASSERNDSIQIALIVPGIDDYIGKMLISIEKAAAEEGMSVVIKVVQHEQEEAAAVQWFSERKEISGILLFPVDRTICRDHLLRLKLQKYPVVILDRLFEEIHFDSVSHDHYKGAYDMTSYLLQLGHREIGFISGPLLEVKSRKERYQGYLDALLEGKVDVQHEVILIRDEPWDQKEGHQERVQWIKSFLEGSRRLTAVLCADDYLAVSAMHAALQLHKRIPQDLSISGFADHNILEYAPVPMTTVAQPMDNFGKEAVRLLVNRLIQPESKSVTVRLPTILVIRDSVHERH</sequence>
<dbReference type="Pfam" id="PF00392">
    <property type="entry name" value="GntR"/>
    <property type="match status" value="1"/>
</dbReference>
<dbReference type="InterPro" id="IPR028082">
    <property type="entry name" value="Peripla_BP_I"/>
</dbReference>
<dbReference type="CDD" id="cd06267">
    <property type="entry name" value="PBP1_LacI_sugar_binding-like"/>
    <property type="match status" value="1"/>
</dbReference>
<evidence type="ECO:0000256" key="3">
    <source>
        <dbReference type="ARBA" id="ARBA00023163"/>
    </source>
</evidence>
<dbReference type="SMART" id="SM00345">
    <property type="entry name" value="HTH_GNTR"/>
    <property type="match status" value="1"/>
</dbReference>
<evidence type="ECO:0000313" key="5">
    <source>
        <dbReference type="EMBL" id="NMO95982.1"/>
    </source>
</evidence>
<dbReference type="GO" id="GO:0000976">
    <property type="term" value="F:transcription cis-regulatory region binding"/>
    <property type="evidence" value="ECO:0007669"/>
    <property type="project" value="TreeGrafter"/>
</dbReference>
<dbReference type="CDD" id="cd07377">
    <property type="entry name" value="WHTH_GntR"/>
    <property type="match status" value="1"/>
</dbReference>
<keyword evidence="3" id="KW-0804">Transcription</keyword>
<dbReference type="SUPFAM" id="SSF53822">
    <property type="entry name" value="Periplasmic binding protein-like I"/>
    <property type="match status" value="1"/>
</dbReference>
<dbReference type="EMBL" id="JABBPN010000007">
    <property type="protein sequence ID" value="NMO95982.1"/>
    <property type="molecule type" value="Genomic_DNA"/>
</dbReference>
<dbReference type="PANTHER" id="PTHR30146">
    <property type="entry name" value="LACI-RELATED TRANSCRIPTIONAL REPRESSOR"/>
    <property type="match status" value="1"/>
</dbReference>
<evidence type="ECO:0000313" key="6">
    <source>
        <dbReference type="Proteomes" id="UP000565468"/>
    </source>
</evidence>
<dbReference type="Proteomes" id="UP000565468">
    <property type="component" value="Unassembled WGS sequence"/>
</dbReference>
<protein>
    <submittedName>
        <fullName evidence="5">Substrate-binding domain-containing protein</fullName>
    </submittedName>
</protein>
<reference evidence="5 6" key="1">
    <citation type="submission" date="2020-04" db="EMBL/GenBank/DDBJ databases">
        <title>Paenibacillus algicola sp. nov., a novel marine bacterium producing alginate lyase.</title>
        <authorList>
            <person name="Huang H."/>
        </authorList>
    </citation>
    <scope>NUCLEOTIDE SEQUENCE [LARGE SCALE GENOMIC DNA]</scope>
    <source>
        <strain evidence="5 6">L7-75</strain>
    </source>
</reference>
<keyword evidence="6" id="KW-1185">Reference proteome</keyword>
<dbReference type="AlphaFoldDB" id="A0A848M7C2"/>
<dbReference type="PROSITE" id="PS50949">
    <property type="entry name" value="HTH_GNTR"/>
    <property type="match status" value="1"/>
</dbReference>
<dbReference type="Gene3D" id="3.40.50.2300">
    <property type="match status" value="2"/>
</dbReference>
<evidence type="ECO:0000256" key="2">
    <source>
        <dbReference type="ARBA" id="ARBA00023125"/>
    </source>
</evidence>
<dbReference type="RefSeq" id="WP_169504775.1">
    <property type="nucleotide sequence ID" value="NZ_JABBPN010000007.1"/>
</dbReference>
<evidence type="ECO:0000259" key="4">
    <source>
        <dbReference type="PROSITE" id="PS50949"/>
    </source>
</evidence>
<dbReference type="InterPro" id="IPR036390">
    <property type="entry name" value="WH_DNA-bd_sf"/>
</dbReference>
<name>A0A848M7C2_PAELE</name>
<keyword evidence="2" id="KW-0238">DNA-binding</keyword>
<dbReference type="GO" id="GO:0003700">
    <property type="term" value="F:DNA-binding transcription factor activity"/>
    <property type="evidence" value="ECO:0007669"/>
    <property type="project" value="InterPro"/>
</dbReference>
<dbReference type="Pfam" id="PF13377">
    <property type="entry name" value="Peripla_BP_3"/>
    <property type="match status" value="1"/>
</dbReference>
<comment type="caution">
    <text evidence="5">The sequence shown here is derived from an EMBL/GenBank/DDBJ whole genome shotgun (WGS) entry which is preliminary data.</text>
</comment>
<dbReference type="PRINTS" id="PR00035">
    <property type="entry name" value="HTHGNTR"/>
</dbReference>
<dbReference type="PANTHER" id="PTHR30146:SF109">
    <property type="entry name" value="HTH-TYPE TRANSCRIPTIONAL REGULATOR GALS"/>
    <property type="match status" value="1"/>
</dbReference>
<evidence type="ECO:0000256" key="1">
    <source>
        <dbReference type="ARBA" id="ARBA00023015"/>
    </source>
</evidence>